<evidence type="ECO:0000313" key="3">
    <source>
        <dbReference type="Proteomes" id="UP001482620"/>
    </source>
</evidence>
<dbReference type="Proteomes" id="UP001482620">
    <property type="component" value="Unassembled WGS sequence"/>
</dbReference>
<sequence>MKNLEQTLTRKLRVFFSRLVPLLGQWPERGLEPFPQCLRASTTKTLTQGFFVALLEKVCDAGTIKEKPAVPISETVDVLPAPSAVAEENAELSDAEKLMFTAGDTTDDSSSKKKRRKRKKKKAAKAE</sequence>
<accession>A0ABV0TIE2</accession>
<keyword evidence="3" id="KW-1185">Reference proteome</keyword>
<reference evidence="2 3" key="1">
    <citation type="submission" date="2021-06" db="EMBL/GenBank/DDBJ databases">
        <authorList>
            <person name="Palmer J.M."/>
        </authorList>
    </citation>
    <scope>NUCLEOTIDE SEQUENCE [LARGE SCALE GENOMIC DNA]</scope>
    <source>
        <strain evidence="3">if_2019</strain>
        <tissue evidence="2">Muscle</tissue>
    </source>
</reference>
<dbReference type="EMBL" id="JAHRIQ010031745">
    <property type="protein sequence ID" value="MEQ2231262.1"/>
    <property type="molecule type" value="Genomic_DNA"/>
</dbReference>
<protein>
    <submittedName>
        <fullName evidence="2">Uncharacterized protein</fullName>
    </submittedName>
</protein>
<feature type="region of interest" description="Disordered" evidence="1">
    <location>
        <begin position="96"/>
        <end position="127"/>
    </location>
</feature>
<organism evidence="2 3">
    <name type="scientific">Ilyodon furcidens</name>
    <name type="common">goldbreast splitfin</name>
    <dbReference type="NCBI Taxonomy" id="33524"/>
    <lineage>
        <taxon>Eukaryota</taxon>
        <taxon>Metazoa</taxon>
        <taxon>Chordata</taxon>
        <taxon>Craniata</taxon>
        <taxon>Vertebrata</taxon>
        <taxon>Euteleostomi</taxon>
        <taxon>Actinopterygii</taxon>
        <taxon>Neopterygii</taxon>
        <taxon>Teleostei</taxon>
        <taxon>Neoteleostei</taxon>
        <taxon>Acanthomorphata</taxon>
        <taxon>Ovalentaria</taxon>
        <taxon>Atherinomorphae</taxon>
        <taxon>Cyprinodontiformes</taxon>
        <taxon>Goodeidae</taxon>
        <taxon>Ilyodon</taxon>
    </lineage>
</organism>
<gene>
    <name evidence="2" type="ORF">ILYODFUR_037719</name>
</gene>
<evidence type="ECO:0000313" key="2">
    <source>
        <dbReference type="EMBL" id="MEQ2231262.1"/>
    </source>
</evidence>
<feature type="compositionally biased region" description="Basic residues" evidence="1">
    <location>
        <begin position="112"/>
        <end position="127"/>
    </location>
</feature>
<comment type="caution">
    <text evidence="2">The sequence shown here is derived from an EMBL/GenBank/DDBJ whole genome shotgun (WGS) entry which is preliminary data.</text>
</comment>
<name>A0ABV0TIE2_9TELE</name>
<proteinExistence type="predicted"/>
<evidence type="ECO:0000256" key="1">
    <source>
        <dbReference type="SAM" id="MobiDB-lite"/>
    </source>
</evidence>